<evidence type="ECO:0000313" key="4">
    <source>
        <dbReference type="Proteomes" id="UP001163046"/>
    </source>
</evidence>
<proteinExistence type="predicted"/>
<name>A0A9W9Z9A9_9CNID</name>
<evidence type="ECO:0000256" key="1">
    <source>
        <dbReference type="SAM" id="Coils"/>
    </source>
</evidence>
<gene>
    <name evidence="3" type="ORF">OS493_028535</name>
</gene>
<comment type="caution">
    <text evidence="3">The sequence shown here is derived from an EMBL/GenBank/DDBJ whole genome shotgun (WGS) entry which is preliminary data.</text>
</comment>
<protein>
    <submittedName>
        <fullName evidence="3">Uncharacterized protein</fullName>
    </submittedName>
</protein>
<feature type="region of interest" description="Disordered" evidence="2">
    <location>
        <begin position="72"/>
        <end position="113"/>
    </location>
</feature>
<keyword evidence="4" id="KW-1185">Reference proteome</keyword>
<keyword evidence="1" id="KW-0175">Coiled coil</keyword>
<feature type="compositionally biased region" description="Basic and acidic residues" evidence="2">
    <location>
        <begin position="104"/>
        <end position="113"/>
    </location>
</feature>
<feature type="compositionally biased region" description="Acidic residues" evidence="2">
    <location>
        <begin position="84"/>
        <end position="103"/>
    </location>
</feature>
<dbReference type="EMBL" id="MU826377">
    <property type="protein sequence ID" value="KAJ7377551.1"/>
    <property type="molecule type" value="Genomic_DNA"/>
</dbReference>
<evidence type="ECO:0000313" key="3">
    <source>
        <dbReference type="EMBL" id="KAJ7377551.1"/>
    </source>
</evidence>
<sequence length="113" mass="13527">MEEIVPILQKLPTHFLDVLEEILDNEDQEDEEDEDEAELMSTEEVEKNFNNLMRCLSEKNFQKMMMTRRVMMRRTRRTRRMDVDDMEVDDNEVDDNNCGESSDDEKVTSEDEI</sequence>
<dbReference type="AlphaFoldDB" id="A0A9W9Z9A9"/>
<evidence type="ECO:0000256" key="2">
    <source>
        <dbReference type="SAM" id="MobiDB-lite"/>
    </source>
</evidence>
<reference evidence="3" key="1">
    <citation type="submission" date="2023-01" db="EMBL/GenBank/DDBJ databases">
        <title>Genome assembly of the deep-sea coral Lophelia pertusa.</title>
        <authorList>
            <person name="Herrera S."/>
            <person name="Cordes E."/>
        </authorList>
    </citation>
    <scope>NUCLEOTIDE SEQUENCE</scope>
    <source>
        <strain evidence="3">USNM1676648</strain>
        <tissue evidence="3">Polyp</tissue>
    </source>
</reference>
<dbReference type="Proteomes" id="UP001163046">
    <property type="component" value="Unassembled WGS sequence"/>
</dbReference>
<feature type="coiled-coil region" evidence="1">
    <location>
        <begin position="16"/>
        <end position="45"/>
    </location>
</feature>
<accession>A0A9W9Z9A9</accession>
<organism evidence="3 4">
    <name type="scientific">Desmophyllum pertusum</name>
    <dbReference type="NCBI Taxonomy" id="174260"/>
    <lineage>
        <taxon>Eukaryota</taxon>
        <taxon>Metazoa</taxon>
        <taxon>Cnidaria</taxon>
        <taxon>Anthozoa</taxon>
        <taxon>Hexacorallia</taxon>
        <taxon>Scleractinia</taxon>
        <taxon>Caryophylliina</taxon>
        <taxon>Caryophylliidae</taxon>
        <taxon>Desmophyllum</taxon>
    </lineage>
</organism>